<evidence type="ECO:0000313" key="1">
    <source>
        <dbReference type="EMBL" id="JAD72615.1"/>
    </source>
</evidence>
<dbReference type="EMBL" id="GBRH01225280">
    <property type="protein sequence ID" value="JAD72615.1"/>
    <property type="molecule type" value="Transcribed_RNA"/>
</dbReference>
<protein>
    <submittedName>
        <fullName evidence="1">Uncharacterized protein</fullName>
    </submittedName>
</protein>
<organism evidence="1">
    <name type="scientific">Arundo donax</name>
    <name type="common">Giant reed</name>
    <name type="synonym">Donax arundinaceus</name>
    <dbReference type="NCBI Taxonomy" id="35708"/>
    <lineage>
        <taxon>Eukaryota</taxon>
        <taxon>Viridiplantae</taxon>
        <taxon>Streptophyta</taxon>
        <taxon>Embryophyta</taxon>
        <taxon>Tracheophyta</taxon>
        <taxon>Spermatophyta</taxon>
        <taxon>Magnoliopsida</taxon>
        <taxon>Liliopsida</taxon>
        <taxon>Poales</taxon>
        <taxon>Poaceae</taxon>
        <taxon>PACMAD clade</taxon>
        <taxon>Arundinoideae</taxon>
        <taxon>Arundineae</taxon>
        <taxon>Arundo</taxon>
    </lineage>
</organism>
<accession>A0A0A9CGY9</accession>
<sequence>MVPIDLVYYLLQLI</sequence>
<name>A0A0A9CGY9_ARUDO</name>
<reference evidence="1" key="1">
    <citation type="submission" date="2014-09" db="EMBL/GenBank/DDBJ databases">
        <authorList>
            <person name="Magalhaes I.L.F."/>
            <person name="Oliveira U."/>
            <person name="Santos F.R."/>
            <person name="Vidigal T.H.D.A."/>
            <person name="Brescovit A.D."/>
            <person name="Santos A.J."/>
        </authorList>
    </citation>
    <scope>NUCLEOTIDE SEQUENCE</scope>
    <source>
        <tissue evidence="1">Shoot tissue taken approximately 20 cm above the soil surface</tissue>
    </source>
</reference>
<reference evidence="1" key="2">
    <citation type="journal article" date="2015" name="Data Brief">
        <title>Shoot transcriptome of the giant reed, Arundo donax.</title>
        <authorList>
            <person name="Barrero R.A."/>
            <person name="Guerrero F.D."/>
            <person name="Moolhuijzen P."/>
            <person name="Goolsby J.A."/>
            <person name="Tidwell J."/>
            <person name="Bellgard S.E."/>
            <person name="Bellgard M.I."/>
        </authorList>
    </citation>
    <scope>NUCLEOTIDE SEQUENCE</scope>
    <source>
        <tissue evidence="1">Shoot tissue taken approximately 20 cm above the soil surface</tissue>
    </source>
</reference>
<proteinExistence type="predicted"/>